<keyword evidence="4" id="KW-1185">Reference proteome</keyword>
<dbReference type="InterPro" id="IPR011933">
    <property type="entry name" value="Double_TM_dom"/>
</dbReference>
<keyword evidence="1" id="KW-0472">Membrane</keyword>
<organism evidence="3 4">
    <name type="scientific">Sphingomonas aurea</name>
    <dbReference type="NCBI Taxonomy" id="3063994"/>
    <lineage>
        <taxon>Bacteria</taxon>
        <taxon>Pseudomonadati</taxon>
        <taxon>Pseudomonadota</taxon>
        <taxon>Alphaproteobacteria</taxon>
        <taxon>Sphingomonadales</taxon>
        <taxon>Sphingomonadaceae</taxon>
        <taxon>Sphingomonas</taxon>
    </lineage>
</organism>
<keyword evidence="1" id="KW-0812">Transmembrane</keyword>
<comment type="caution">
    <text evidence="3">The sequence shown here is derived from an EMBL/GenBank/DDBJ whole genome shotgun (WGS) entry which is preliminary data.</text>
</comment>
<dbReference type="InterPro" id="IPR024163">
    <property type="entry name" value="Aerotolerance_reg_N"/>
</dbReference>
<sequence length="365" mass="38688">MMLAAPLGLVALLGWAVPLAVHLARRTETRPTDFAALKWLRQKPRPRHRPRFDERPLLAVRLVLIALIALWLARPMLPGSADRSPVTAFAPGTVPGTGEGRRLWLAPGFPPVEQAVAGGGPVDSLIRQLDADLPAGVALTVVVPERLAGVDAERPKLSRAVTWRVVPGGPVVRPAMAAVPELVVRYAPERAGQLRWWRAVGAAWGRPVAVAGTEVPVPAGARHLVWLAGGPLPAAVRDWVAGGGTVLVPVDSPANGAVVWRDALGAPLAEAAKLGRGRIVRLTRDLTPAAMPELLEADFPAELRAVLAPLPAPSVVMARDYAPLTGGPASDEPVRDLRLPLALGIALLWLIERWLATARSRGVSP</sequence>
<dbReference type="EMBL" id="JAUUDS010000001">
    <property type="protein sequence ID" value="MDP1026743.1"/>
    <property type="molecule type" value="Genomic_DNA"/>
</dbReference>
<dbReference type="Pfam" id="PF07584">
    <property type="entry name" value="BatA"/>
    <property type="match status" value="1"/>
</dbReference>
<reference evidence="3 4" key="1">
    <citation type="submission" date="2023-07" db="EMBL/GenBank/DDBJ databases">
        <authorList>
            <person name="Kim M.K."/>
        </authorList>
    </citation>
    <scope>NUCLEOTIDE SEQUENCE [LARGE SCALE GENOMIC DNA]</scope>
    <source>
        <strain evidence="3 4">KR1UV-12</strain>
    </source>
</reference>
<evidence type="ECO:0000313" key="3">
    <source>
        <dbReference type="EMBL" id="MDP1026743.1"/>
    </source>
</evidence>
<protein>
    <submittedName>
        <fullName evidence="3">BatA domain-containing protein</fullName>
    </submittedName>
</protein>
<feature type="transmembrane region" description="Helical" evidence="1">
    <location>
        <begin position="56"/>
        <end position="73"/>
    </location>
</feature>
<proteinExistence type="predicted"/>
<accession>A0ABT9EIW1</accession>
<dbReference type="PANTHER" id="PTHR37464">
    <property type="entry name" value="BLL2463 PROTEIN"/>
    <property type="match status" value="1"/>
</dbReference>
<name>A0ABT9EIW1_9SPHN</name>
<dbReference type="PANTHER" id="PTHR37464:SF1">
    <property type="entry name" value="BLL2463 PROTEIN"/>
    <property type="match status" value="1"/>
</dbReference>
<keyword evidence="1" id="KW-1133">Transmembrane helix</keyword>
<dbReference type="Proteomes" id="UP001230685">
    <property type="component" value="Unassembled WGS sequence"/>
</dbReference>
<gene>
    <name evidence="3" type="ORF">Q5H91_05935</name>
</gene>
<dbReference type="RefSeq" id="WP_305172288.1">
    <property type="nucleotide sequence ID" value="NZ_JAUUDS010000001.1"/>
</dbReference>
<evidence type="ECO:0000259" key="2">
    <source>
        <dbReference type="Pfam" id="PF07584"/>
    </source>
</evidence>
<evidence type="ECO:0000256" key="1">
    <source>
        <dbReference type="SAM" id="Phobius"/>
    </source>
</evidence>
<evidence type="ECO:0000313" key="4">
    <source>
        <dbReference type="Proteomes" id="UP001230685"/>
    </source>
</evidence>
<feature type="domain" description="Aerotolerance regulator N-terminal" evidence="2">
    <location>
        <begin position="1"/>
        <end position="75"/>
    </location>
</feature>
<dbReference type="NCBIfam" id="TIGR02226">
    <property type="entry name" value="two_anch"/>
    <property type="match status" value="1"/>
</dbReference>